<feature type="transmembrane region" description="Helical" evidence="6">
    <location>
        <begin position="309"/>
        <end position="329"/>
    </location>
</feature>
<keyword evidence="3 6" id="KW-1133">Transmembrane helix</keyword>
<comment type="subcellular location">
    <subcellularLocation>
        <location evidence="1">Membrane</location>
        <topology evidence="1">Multi-pass membrane protein</topology>
    </subcellularLocation>
</comment>
<dbReference type="GO" id="GO:0005886">
    <property type="term" value="C:plasma membrane"/>
    <property type="evidence" value="ECO:0007669"/>
    <property type="project" value="TreeGrafter"/>
</dbReference>
<dbReference type="EMBL" id="JABCKI010005785">
    <property type="protein sequence ID" value="KAG5638054.1"/>
    <property type="molecule type" value="Genomic_DNA"/>
</dbReference>
<dbReference type="Proteomes" id="UP000717328">
    <property type="component" value="Unassembled WGS sequence"/>
</dbReference>
<feature type="transmembrane region" description="Helical" evidence="6">
    <location>
        <begin position="266"/>
        <end position="289"/>
    </location>
</feature>
<dbReference type="PANTHER" id="PTHR23112:SF37">
    <property type="entry name" value="G PROTEIN-COUPLED RECEPTOR GPR1"/>
    <property type="match status" value="1"/>
</dbReference>
<dbReference type="OrthoDB" id="100006at2759"/>
<name>A0A9P7K6F0_9AGAR</name>
<keyword evidence="4 6" id="KW-0472">Membrane</keyword>
<dbReference type="CDD" id="cd00637">
    <property type="entry name" value="7tm_classA_rhodopsin-like"/>
    <property type="match status" value="1"/>
</dbReference>
<evidence type="ECO:0000256" key="2">
    <source>
        <dbReference type="ARBA" id="ARBA00022692"/>
    </source>
</evidence>
<keyword evidence="8" id="KW-1185">Reference proteome</keyword>
<feature type="transmembrane region" description="Helical" evidence="6">
    <location>
        <begin position="213"/>
        <end position="232"/>
    </location>
</feature>
<evidence type="ECO:0000256" key="4">
    <source>
        <dbReference type="ARBA" id="ARBA00023136"/>
    </source>
</evidence>
<reference evidence="7" key="1">
    <citation type="submission" date="2021-02" db="EMBL/GenBank/DDBJ databases">
        <authorList>
            <person name="Nieuwenhuis M."/>
            <person name="Van De Peppel L.J.J."/>
        </authorList>
    </citation>
    <scope>NUCLEOTIDE SEQUENCE</scope>
    <source>
        <strain evidence="7">D49</strain>
    </source>
</reference>
<feature type="transmembrane region" description="Helical" evidence="6">
    <location>
        <begin position="162"/>
        <end position="181"/>
    </location>
</feature>
<evidence type="ECO:0008006" key="9">
    <source>
        <dbReference type="Google" id="ProtNLM"/>
    </source>
</evidence>
<dbReference type="Gene3D" id="1.20.1070.10">
    <property type="entry name" value="Rhodopsin 7-helix transmembrane proteins"/>
    <property type="match status" value="1"/>
</dbReference>
<organism evidence="7 8">
    <name type="scientific">Sphagnurus paluster</name>
    <dbReference type="NCBI Taxonomy" id="117069"/>
    <lineage>
        <taxon>Eukaryota</taxon>
        <taxon>Fungi</taxon>
        <taxon>Dikarya</taxon>
        <taxon>Basidiomycota</taxon>
        <taxon>Agaricomycotina</taxon>
        <taxon>Agaricomycetes</taxon>
        <taxon>Agaricomycetidae</taxon>
        <taxon>Agaricales</taxon>
        <taxon>Tricholomatineae</taxon>
        <taxon>Lyophyllaceae</taxon>
        <taxon>Sphagnurus</taxon>
    </lineage>
</organism>
<reference evidence="7" key="2">
    <citation type="submission" date="2021-10" db="EMBL/GenBank/DDBJ databases">
        <title>Phylogenomics reveals ancestral predisposition of the termite-cultivated fungus Termitomyces towards a domesticated lifestyle.</title>
        <authorList>
            <person name="Auxier B."/>
            <person name="Grum-Grzhimaylo A."/>
            <person name="Cardenas M.E."/>
            <person name="Lodge J.D."/>
            <person name="Laessoe T."/>
            <person name="Pedersen O."/>
            <person name="Smith M.E."/>
            <person name="Kuyper T.W."/>
            <person name="Franco-Molano E.A."/>
            <person name="Baroni T.J."/>
            <person name="Aanen D.K."/>
        </authorList>
    </citation>
    <scope>NUCLEOTIDE SEQUENCE</scope>
    <source>
        <strain evidence="7">D49</strain>
    </source>
</reference>
<evidence type="ECO:0000256" key="1">
    <source>
        <dbReference type="ARBA" id="ARBA00004141"/>
    </source>
</evidence>
<sequence length="399" mass="44276">MADIIPDGIVCTAAQYARFKSGDPSIYCINRSESLGLLIVTQIGLLSLVSVCYVFFIIGRNVVRHMLHSPDRKVSIVQEPMDIFMLSLFCADFVQALGAVMDIKWIHQGVTEIGPYCTAQGVIQQLGETGVAITTLLIAIYTFIGVWWRIGMGKRAVNVARIVILTAWAFVFIMVIVPNILHANAVDLYQGPTPYHCWITNNYLQWRIWGEYFWFWITLAFSSFAYTLLFLWSRGNITLNEYSWWRFSIHRASKFDTHQSTRMQSLVMLAYPIVYMMIILPLCIVRWIGFVQESAAGGGKNRIGAAPTLTVIGIYGFSGLANVILLLTTRPNSVLFGHKIDYSPRTVRPNVGASAGAVVAGQFSSSYKGQRDSVGETDGGDPSSDLGRLPSRSSAGGWA</sequence>
<comment type="caution">
    <text evidence="7">The sequence shown here is derived from an EMBL/GenBank/DDBJ whole genome shotgun (WGS) entry which is preliminary data.</text>
</comment>
<evidence type="ECO:0000313" key="8">
    <source>
        <dbReference type="Proteomes" id="UP000717328"/>
    </source>
</evidence>
<keyword evidence="2 6" id="KW-0812">Transmembrane</keyword>
<dbReference type="AlphaFoldDB" id="A0A9P7K6F0"/>
<dbReference type="GO" id="GO:0007189">
    <property type="term" value="P:adenylate cyclase-activating G protein-coupled receptor signaling pathway"/>
    <property type="evidence" value="ECO:0007669"/>
    <property type="project" value="TreeGrafter"/>
</dbReference>
<feature type="transmembrane region" description="Helical" evidence="6">
    <location>
        <begin position="39"/>
        <end position="63"/>
    </location>
</feature>
<protein>
    <recommendedName>
        <fullName evidence="9">G-protein coupled receptors family 1 profile domain-containing protein</fullName>
    </recommendedName>
</protein>
<evidence type="ECO:0000256" key="5">
    <source>
        <dbReference type="SAM" id="MobiDB-lite"/>
    </source>
</evidence>
<evidence type="ECO:0000256" key="3">
    <source>
        <dbReference type="ARBA" id="ARBA00022989"/>
    </source>
</evidence>
<feature type="transmembrane region" description="Helical" evidence="6">
    <location>
        <begin position="131"/>
        <end position="150"/>
    </location>
</feature>
<evidence type="ECO:0000313" key="7">
    <source>
        <dbReference type="EMBL" id="KAG5638054.1"/>
    </source>
</evidence>
<accession>A0A9P7K6F0</accession>
<feature type="region of interest" description="Disordered" evidence="5">
    <location>
        <begin position="364"/>
        <end position="399"/>
    </location>
</feature>
<dbReference type="SUPFAM" id="SSF81321">
    <property type="entry name" value="Family A G protein-coupled receptor-like"/>
    <property type="match status" value="1"/>
</dbReference>
<evidence type="ECO:0000256" key="6">
    <source>
        <dbReference type="SAM" id="Phobius"/>
    </source>
</evidence>
<proteinExistence type="predicted"/>
<dbReference type="GO" id="GO:0004930">
    <property type="term" value="F:G protein-coupled receptor activity"/>
    <property type="evidence" value="ECO:0007669"/>
    <property type="project" value="TreeGrafter"/>
</dbReference>
<dbReference type="PANTHER" id="PTHR23112">
    <property type="entry name" value="G PROTEIN-COUPLED RECEPTOR 157-RELATED"/>
    <property type="match status" value="1"/>
</dbReference>
<gene>
    <name evidence="7" type="ORF">H0H81_002088</name>
</gene>